<name>A0ABV8VR37_9BACI</name>
<keyword evidence="2" id="KW-0812">Transmembrane</keyword>
<dbReference type="Pfam" id="PF02630">
    <property type="entry name" value="SCO1-SenC"/>
    <property type="match status" value="1"/>
</dbReference>
<evidence type="ECO:0000313" key="3">
    <source>
        <dbReference type="EMBL" id="MFC4386918.1"/>
    </source>
</evidence>
<dbReference type="Gene3D" id="3.40.30.10">
    <property type="entry name" value="Glutaredoxin"/>
    <property type="match status" value="1"/>
</dbReference>
<gene>
    <name evidence="3" type="ORF">ACFOZ1_03745</name>
</gene>
<evidence type="ECO:0000256" key="1">
    <source>
        <dbReference type="ARBA" id="ARBA00010996"/>
    </source>
</evidence>
<dbReference type="InterPro" id="IPR003782">
    <property type="entry name" value="SCO1/SenC"/>
</dbReference>
<dbReference type="InterPro" id="IPR036249">
    <property type="entry name" value="Thioredoxin-like_sf"/>
</dbReference>
<proteinExistence type="inferred from homology"/>
<keyword evidence="2" id="KW-0472">Membrane</keyword>
<dbReference type="Proteomes" id="UP001595880">
    <property type="component" value="Unassembled WGS sequence"/>
</dbReference>
<dbReference type="SUPFAM" id="SSF52833">
    <property type="entry name" value="Thioredoxin-like"/>
    <property type="match status" value="1"/>
</dbReference>
<dbReference type="CDD" id="cd02968">
    <property type="entry name" value="SCO"/>
    <property type="match status" value="1"/>
</dbReference>
<dbReference type="EMBL" id="JBHSDV010000001">
    <property type="protein sequence ID" value="MFC4386918.1"/>
    <property type="molecule type" value="Genomic_DNA"/>
</dbReference>
<keyword evidence="4" id="KW-1185">Reference proteome</keyword>
<evidence type="ECO:0000256" key="2">
    <source>
        <dbReference type="SAM" id="Phobius"/>
    </source>
</evidence>
<dbReference type="RefSeq" id="WP_390196037.1">
    <property type="nucleotide sequence ID" value="NZ_JBHSDV010000001.1"/>
</dbReference>
<organism evidence="3 4">
    <name type="scientific">Gracilibacillus marinus</name>
    <dbReference type="NCBI Taxonomy" id="630535"/>
    <lineage>
        <taxon>Bacteria</taxon>
        <taxon>Bacillati</taxon>
        <taxon>Bacillota</taxon>
        <taxon>Bacilli</taxon>
        <taxon>Bacillales</taxon>
        <taxon>Bacillaceae</taxon>
        <taxon>Gracilibacillus</taxon>
    </lineage>
</organism>
<comment type="caution">
    <text evidence="3">The sequence shown here is derived from an EMBL/GenBank/DDBJ whole genome shotgun (WGS) entry which is preliminary data.</text>
</comment>
<comment type="similarity">
    <text evidence="1">Belongs to the SCO1/2 family.</text>
</comment>
<sequence length="209" mass="24234">MKVLSKSISLFVVCLIVITIWWIGTDGFTAFTQETARVNKLIEEKPMIMPITLEDSKGRMYTFHELKGRRLFLTFIYTSCGTVCPQLEKNMQQVYESLPREILDEKIMFLTISFDPDRDTVEVLDTYRQYFGSDGETWRMARIANKLELKELLDAFGVIFLPDQYGGFTHNSAFYYVDENGRLTNVLDYKDIEGAQAFLHNELLGSEMK</sequence>
<protein>
    <submittedName>
        <fullName evidence="3">SCO family protein</fullName>
    </submittedName>
</protein>
<reference evidence="4" key="1">
    <citation type="journal article" date="2019" name="Int. J. Syst. Evol. Microbiol.">
        <title>The Global Catalogue of Microorganisms (GCM) 10K type strain sequencing project: providing services to taxonomists for standard genome sequencing and annotation.</title>
        <authorList>
            <consortium name="The Broad Institute Genomics Platform"/>
            <consortium name="The Broad Institute Genome Sequencing Center for Infectious Disease"/>
            <person name="Wu L."/>
            <person name="Ma J."/>
        </authorList>
    </citation>
    <scope>NUCLEOTIDE SEQUENCE [LARGE SCALE GENOMIC DNA]</scope>
    <source>
        <strain evidence="4">KACC 14058</strain>
    </source>
</reference>
<dbReference type="PANTHER" id="PTHR12151">
    <property type="entry name" value="ELECTRON TRANSPORT PROTIN SCO1/SENC FAMILY MEMBER"/>
    <property type="match status" value="1"/>
</dbReference>
<keyword evidence="2" id="KW-1133">Transmembrane helix</keyword>
<dbReference type="PANTHER" id="PTHR12151:SF25">
    <property type="entry name" value="LINALOOL DEHYDRATASE_ISOMERASE DOMAIN-CONTAINING PROTEIN"/>
    <property type="match status" value="1"/>
</dbReference>
<accession>A0ABV8VR37</accession>
<evidence type="ECO:0000313" key="4">
    <source>
        <dbReference type="Proteomes" id="UP001595880"/>
    </source>
</evidence>
<feature type="transmembrane region" description="Helical" evidence="2">
    <location>
        <begin position="7"/>
        <end position="24"/>
    </location>
</feature>